<keyword evidence="4" id="KW-1185">Reference proteome</keyword>
<feature type="domain" description="Transketolase-like pyrimidine-binding" evidence="2">
    <location>
        <begin position="335"/>
        <end position="503"/>
    </location>
</feature>
<protein>
    <submittedName>
        <fullName evidence="3">Transketolase</fullName>
    </submittedName>
</protein>
<dbReference type="Pfam" id="PF02779">
    <property type="entry name" value="Transket_pyr"/>
    <property type="match status" value="1"/>
</dbReference>
<dbReference type="InterPro" id="IPR005475">
    <property type="entry name" value="Transketolase-like_Pyr-bd"/>
</dbReference>
<accession>A0A2Z4NCF0</accession>
<organism evidence="3 4">
    <name type="scientific">[Mycoplasma] anseris</name>
    <dbReference type="NCBI Taxonomy" id="92400"/>
    <lineage>
        <taxon>Bacteria</taxon>
        <taxon>Bacillati</taxon>
        <taxon>Mycoplasmatota</taxon>
        <taxon>Mycoplasmoidales</taxon>
        <taxon>Metamycoplasmataceae</taxon>
        <taxon>Metamycoplasma</taxon>
    </lineage>
</organism>
<dbReference type="GO" id="GO:0005829">
    <property type="term" value="C:cytosol"/>
    <property type="evidence" value="ECO:0007669"/>
    <property type="project" value="TreeGrafter"/>
</dbReference>
<dbReference type="PANTHER" id="PTHR43522">
    <property type="entry name" value="TRANSKETOLASE"/>
    <property type="match status" value="1"/>
</dbReference>
<dbReference type="InterPro" id="IPR033247">
    <property type="entry name" value="Transketolase_fam"/>
</dbReference>
<dbReference type="InterPro" id="IPR005474">
    <property type="entry name" value="Transketolase_N"/>
</dbReference>
<evidence type="ECO:0000259" key="2">
    <source>
        <dbReference type="SMART" id="SM00861"/>
    </source>
</evidence>
<dbReference type="Gene3D" id="3.40.50.970">
    <property type="match status" value="2"/>
</dbReference>
<gene>
    <name evidence="3" type="ORF">DP065_00455</name>
</gene>
<dbReference type="Pfam" id="PF00456">
    <property type="entry name" value="Transketolase_N"/>
    <property type="match status" value="1"/>
</dbReference>
<comment type="catalytic activity">
    <reaction evidence="1">
        <text>D-sedoheptulose 7-phosphate + D-glyceraldehyde 3-phosphate = aldehydo-D-ribose 5-phosphate + D-xylulose 5-phosphate</text>
        <dbReference type="Rhea" id="RHEA:10508"/>
        <dbReference type="ChEBI" id="CHEBI:57483"/>
        <dbReference type="ChEBI" id="CHEBI:57737"/>
        <dbReference type="ChEBI" id="CHEBI:58273"/>
        <dbReference type="ChEBI" id="CHEBI:59776"/>
        <dbReference type="EC" id="2.2.1.1"/>
    </reaction>
</comment>
<dbReference type="GO" id="GO:0006098">
    <property type="term" value="P:pentose-phosphate shunt"/>
    <property type="evidence" value="ECO:0007669"/>
    <property type="project" value="TreeGrafter"/>
</dbReference>
<dbReference type="SMART" id="SM00861">
    <property type="entry name" value="Transket_pyr"/>
    <property type="match status" value="1"/>
</dbReference>
<evidence type="ECO:0000256" key="1">
    <source>
        <dbReference type="ARBA" id="ARBA00049473"/>
    </source>
</evidence>
<dbReference type="Proteomes" id="UP000250218">
    <property type="component" value="Chromosome"/>
</dbReference>
<dbReference type="CDD" id="cd07033">
    <property type="entry name" value="TPP_PYR_DXS_TK_like"/>
    <property type="match status" value="1"/>
</dbReference>
<reference evidence="4" key="1">
    <citation type="submission" date="2018-06" db="EMBL/GenBank/DDBJ databases">
        <title>Complete genome sequences of Mycoplasma anatis, M. anseris and M. cloacale type strains.</title>
        <authorList>
            <person name="Grozner D."/>
            <person name="Forro B."/>
            <person name="Sulyok K.M."/>
            <person name="Marton S."/>
            <person name="Kreizinger Z."/>
            <person name="Banyai K."/>
            <person name="Gyuranecz M."/>
        </authorList>
    </citation>
    <scope>NUCLEOTIDE SEQUENCE [LARGE SCALE GENOMIC DNA]</scope>
    <source>
        <strain evidence="4">ATCC 49234</strain>
    </source>
</reference>
<dbReference type="KEGG" id="mane:DP065_00455"/>
<name>A0A2Z4NCF0_9BACT</name>
<dbReference type="InterPro" id="IPR029061">
    <property type="entry name" value="THDP-binding"/>
</dbReference>
<evidence type="ECO:0000313" key="3">
    <source>
        <dbReference type="EMBL" id="AWX69232.1"/>
    </source>
</evidence>
<dbReference type="PANTHER" id="PTHR43522:SF2">
    <property type="entry name" value="TRANSKETOLASE 1-RELATED"/>
    <property type="match status" value="1"/>
</dbReference>
<proteinExistence type="predicted"/>
<evidence type="ECO:0000313" key="4">
    <source>
        <dbReference type="Proteomes" id="UP000250218"/>
    </source>
</evidence>
<dbReference type="AlphaFoldDB" id="A0A2Z4NCF0"/>
<dbReference type="EMBL" id="CP030140">
    <property type="protein sequence ID" value="AWX69232.1"/>
    <property type="molecule type" value="Genomic_DNA"/>
</dbReference>
<sequence>MKVFLMKTHKKNDELAIDNLKINALAMIDQALEGNAGVSLSCAKIFHSLFFYHLKYDTNQPNWINRDRFILSSSNWIATYYAQLRMLGILNKEDLEHFKQNKKINGLIQLNKELGIEATISGRGQGIGIGVGLALAEVYLNKKFKEIDHYTYVLCDDVDLQEGSSLEALSFASNNKLNKLIIIHESNGVQIDSYTSSVYNEDNRLKYQAMGLNYILVSENSVSKIVRAIKKAKKAKKPTIIEVKTKIAENTKIQDTSLAQHIIFNKEEISDLKTDLKFKKADNFDLYENIQSWYEKRNKRNQKLFSKWNISEELTNFLNDEMKINLNSLLLKEDLSTRDYAKSVVYHLGDEYENIILGNADVAYFTKIQNNSGTFAKNNKLGRNLLFGARELAMGFIANGIALHSNLKPIVSTFLSFSNQLLPAILNASLMNLKVLYIFLEDPNYIFKNTYHPEIEMLRMINNINILRPADEVEMKGAFEYHFNQKDTNTNVILMSSFNKESIYEIDKEAFVDGAYYVLKSDSSDWTLISSGDQLIEAYKIAKENHLSLISISNFNKINELKYNYQKTISIEQNSVLAMKHIAKYNIGYVPDLLKNNNVKFVYEYQKENLKETIQNIINS</sequence>
<dbReference type="GO" id="GO:0004802">
    <property type="term" value="F:transketolase activity"/>
    <property type="evidence" value="ECO:0007669"/>
    <property type="project" value="UniProtKB-EC"/>
</dbReference>
<dbReference type="SUPFAM" id="SSF52518">
    <property type="entry name" value="Thiamin diphosphate-binding fold (THDP-binding)"/>
    <property type="match status" value="2"/>
</dbReference>